<comment type="caution">
    <text evidence="1">The sequence shown here is derived from an EMBL/GenBank/DDBJ whole genome shotgun (WGS) entry which is preliminary data.</text>
</comment>
<evidence type="ECO:0000313" key="2">
    <source>
        <dbReference type="Proteomes" id="UP001497535"/>
    </source>
</evidence>
<accession>A0ACB0ZCZ4</accession>
<dbReference type="EMBL" id="CAVMJV010000031">
    <property type="protein sequence ID" value="CAK5076783.1"/>
    <property type="molecule type" value="Genomic_DNA"/>
</dbReference>
<evidence type="ECO:0000313" key="1">
    <source>
        <dbReference type="EMBL" id="CAK5076783.1"/>
    </source>
</evidence>
<keyword evidence="2" id="KW-1185">Reference proteome</keyword>
<name>A0ACB0ZCZ4_MELEN</name>
<protein>
    <submittedName>
        <fullName evidence="1">Uncharacterized protein</fullName>
    </submittedName>
</protein>
<reference evidence="1" key="1">
    <citation type="submission" date="2023-11" db="EMBL/GenBank/DDBJ databases">
        <authorList>
            <person name="Poullet M."/>
        </authorList>
    </citation>
    <scope>NUCLEOTIDE SEQUENCE</scope>
    <source>
        <strain evidence="1">E1834</strain>
    </source>
</reference>
<proteinExistence type="predicted"/>
<gene>
    <name evidence="1" type="ORF">MENTE1834_LOCUS23659</name>
</gene>
<dbReference type="Proteomes" id="UP001497535">
    <property type="component" value="Unassembled WGS sequence"/>
</dbReference>
<organism evidence="1 2">
    <name type="scientific">Meloidogyne enterolobii</name>
    <name type="common">Root-knot nematode worm</name>
    <name type="synonym">Meloidogyne mayaguensis</name>
    <dbReference type="NCBI Taxonomy" id="390850"/>
    <lineage>
        <taxon>Eukaryota</taxon>
        <taxon>Metazoa</taxon>
        <taxon>Ecdysozoa</taxon>
        <taxon>Nematoda</taxon>
        <taxon>Chromadorea</taxon>
        <taxon>Rhabditida</taxon>
        <taxon>Tylenchina</taxon>
        <taxon>Tylenchomorpha</taxon>
        <taxon>Tylenchoidea</taxon>
        <taxon>Meloidogynidae</taxon>
        <taxon>Meloidogyninae</taxon>
        <taxon>Meloidogyne</taxon>
    </lineage>
</organism>
<sequence>MVNQLIHENLKFLHLLSKTKSKRKRKRLLKLSNNEQLLALAEICLNIVKERFKLTTRQKKRLLPHAEFVRSMSRVRSERGARHVINQKGDGVGVFAALLTPVLIEMARMMTIKAPATS</sequence>